<feature type="compositionally biased region" description="Basic and acidic residues" evidence="1">
    <location>
        <begin position="276"/>
        <end position="288"/>
    </location>
</feature>
<feature type="region of interest" description="Disordered" evidence="1">
    <location>
        <begin position="1"/>
        <end position="241"/>
    </location>
</feature>
<dbReference type="Proteomes" id="UP000887563">
    <property type="component" value="Unplaced"/>
</dbReference>
<dbReference type="AlphaFoldDB" id="A0A914MBL1"/>
<evidence type="ECO:0000313" key="3">
    <source>
        <dbReference type="WBParaSite" id="Minc3s01584g24905"/>
    </source>
</evidence>
<name>A0A914MBL1_MELIC</name>
<evidence type="ECO:0000256" key="1">
    <source>
        <dbReference type="SAM" id="MobiDB-lite"/>
    </source>
</evidence>
<sequence length="441" mass="51311">MEKRDKEEKKSSKDEKKNEENEEKEKKKENKNEKIKIKISEIDHKINEKINIKININKHQSNNEKDKKQKNNNIEVANEKGEELLKEKKEEINKEKELKRKRKEELKKDKEENPEKRIKTEKKKKDKENDKKKEENLDDVDSFKINKISEKKTNTENFVKKQSDEIGGIEEIKKSESEKPNSSKDKLTIEEPRRQILSPKFLKIKQTAKQTPPTATEKIQERAISPSISSSLEVKKRKSDNIVEDSTKIEKKKVIENKRKYLSSSSSSSPIRPPKMAKDGNFKTIEPTKIKSFEQIKREIRKEKTPSPKTSTSFVEETPVKIESQENDEDNIFPVSSSQQTDVVNKIEEFNEDSSNFAPINRIDILRRKLDSLQEQNAFGDENIEGGEVEELLFKCCELLLEQKTEGILLNIEEKNVSFDFEKIPETTLNDLENLLVGVAV</sequence>
<dbReference type="WBParaSite" id="Minc3s01584g24905">
    <property type="protein sequence ID" value="Minc3s01584g24905"/>
    <property type="gene ID" value="Minc3s01584g24905"/>
</dbReference>
<feature type="compositionally biased region" description="Basic and acidic residues" evidence="1">
    <location>
        <begin position="77"/>
        <end position="118"/>
    </location>
</feature>
<feature type="compositionally biased region" description="Basic and acidic residues" evidence="1">
    <location>
        <begin position="1"/>
        <end position="51"/>
    </location>
</feature>
<protein>
    <submittedName>
        <fullName evidence="3">Uncharacterized protein</fullName>
    </submittedName>
</protein>
<proteinExistence type="predicted"/>
<feature type="compositionally biased region" description="Basic and acidic residues" evidence="1">
    <location>
        <begin position="126"/>
        <end position="194"/>
    </location>
</feature>
<feature type="region of interest" description="Disordered" evidence="1">
    <location>
        <begin position="260"/>
        <end position="288"/>
    </location>
</feature>
<reference evidence="3" key="1">
    <citation type="submission" date="2022-11" db="UniProtKB">
        <authorList>
            <consortium name="WormBaseParasite"/>
        </authorList>
    </citation>
    <scope>IDENTIFICATION</scope>
</reference>
<accession>A0A914MBL1</accession>
<organism evidence="2 3">
    <name type="scientific">Meloidogyne incognita</name>
    <name type="common">Southern root-knot nematode worm</name>
    <name type="synonym">Oxyuris incognita</name>
    <dbReference type="NCBI Taxonomy" id="6306"/>
    <lineage>
        <taxon>Eukaryota</taxon>
        <taxon>Metazoa</taxon>
        <taxon>Ecdysozoa</taxon>
        <taxon>Nematoda</taxon>
        <taxon>Chromadorea</taxon>
        <taxon>Rhabditida</taxon>
        <taxon>Tylenchina</taxon>
        <taxon>Tylenchomorpha</taxon>
        <taxon>Tylenchoidea</taxon>
        <taxon>Meloidogynidae</taxon>
        <taxon>Meloidogyninae</taxon>
        <taxon>Meloidogyne</taxon>
        <taxon>Meloidogyne incognita group</taxon>
    </lineage>
</organism>
<evidence type="ECO:0000313" key="2">
    <source>
        <dbReference type="Proteomes" id="UP000887563"/>
    </source>
</evidence>
<keyword evidence="2" id="KW-1185">Reference proteome</keyword>